<accession>A0A3P7LAD7</accession>
<proteinExistence type="predicted"/>
<sequence>MYTIHGVCRGDYKVPLLFAITGNKREEDYAVIFHKLRPLSRRQASCRNHNCGCDQCGKEGFPRCSAKGCAWHLPRLSEEAEQPWDPPLPERKWKMWKRRSLVENTERTPIPTPRVLPPCRRDADATRGPRAPCIRAVQEFSQLLAQHMAQWTIRKVQVSGPGTENNQYC</sequence>
<dbReference type="AlphaFoldDB" id="A0A3P7LAD7"/>
<organism evidence="1 2">
    <name type="scientific">Strongylus vulgaris</name>
    <name type="common">Blood worm</name>
    <dbReference type="NCBI Taxonomy" id="40348"/>
    <lineage>
        <taxon>Eukaryota</taxon>
        <taxon>Metazoa</taxon>
        <taxon>Ecdysozoa</taxon>
        <taxon>Nematoda</taxon>
        <taxon>Chromadorea</taxon>
        <taxon>Rhabditida</taxon>
        <taxon>Rhabditina</taxon>
        <taxon>Rhabditomorpha</taxon>
        <taxon>Strongyloidea</taxon>
        <taxon>Strongylidae</taxon>
        <taxon>Strongylus</taxon>
    </lineage>
</organism>
<gene>
    <name evidence="1" type="ORF">SVUK_LOCUS11066</name>
</gene>
<evidence type="ECO:0000313" key="1">
    <source>
        <dbReference type="EMBL" id="VDM76068.1"/>
    </source>
</evidence>
<reference evidence="1 2" key="1">
    <citation type="submission" date="2018-11" db="EMBL/GenBank/DDBJ databases">
        <authorList>
            <consortium name="Pathogen Informatics"/>
        </authorList>
    </citation>
    <scope>NUCLEOTIDE SEQUENCE [LARGE SCALE GENOMIC DNA]</scope>
</reference>
<dbReference type="Proteomes" id="UP000270094">
    <property type="component" value="Unassembled WGS sequence"/>
</dbReference>
<evidence type="ECO:0000313" key="2">
    <source>
        <dbReference type="Proteomes" id="UP000270094"/>
    </source>
</evidence>
<protein>
    <submittedName>
        <fullName evidence="1">Uncharacterized protein</fullName>
    </submittedName>
</protein>
<dbReference type="EMBL" id="UYYB01096281">
    <property type="protein sequence ID" value="VDM76068.1"/>
    <property type="molecule type" value="Genomic_DNA"/>
</dbReference>
<name>A0A3P7LAD7_STRVU</name>
<keyword evidence="2" id="KW-1185">Reference proteome</keyword>